<feature type="chain" id="PRO_5047005563" description="Meteorin-like protein" evidence="6">
    <location>
        <begin position="28"/>
        <end position="334"/>
    </location>
</feature>
<reference evidence="7 8" key="1">
    <citation type="submission" date="2024-08" db="EMBL/GenBank/DDBJ databases">
        <authorList>
            <person name="Will J Nash"/>
            <person name="Angela Man"/>
            <person name="Seanna McTaggart"/>
            <person name="Kendall Baker"/>
            <person name="Tom Barker"/>
            <person name="Leah Catchpole"/>
            <person name="Alex Durrant"/>
            <person name="Karim Gharbi"/>
            <person name="Naomi Irish"/>
            <person name="Gemy Kaithakottil"/>
            <person name="Debby Ku"/>
            <person name="Aaliyah Providence"/>
            <person name="Felix Shaw"/>
            <person name="David Swarbreck"/>
            <person name="Chris Watkins"/>
            <person name="Ann M. McCartney"/>
            <person name="Giulio Formenti"/>
            <person name="Alice Mouton"/>
            <person name="Noel Vella"/>
            <person name="Bjorn M von Reumont"/>
            <person name="Adriana Vella"/>
            <person name="Wilfried Haerty"/>
        </authorList>
    </citation>
    <scope>NUCLEOTIDE SEQUENCE [LARGE SCALE GENOMIC DNA]</scope>
</reference>
<gene>
    <name evidence="7" type="ORF">XYLVIOL_LOCUS4846</name>
</gene>
<comment type="subcellular location">
    <subcellularLocation>
        <location evidence="1">Secreted</location>
    </subcellularLocation>
</comment>
<comment type="caution">
    <text evidence="7">The sequence shown here is derived from an EMBL/GenBank/DDBJ whole genome shotgun (WGS) entry which is preliminary data.</text>
</comment>
<evidence type="ECO:0000256" key="6">
    <source>
        <dbReference type="SAM" id="SignalP"/>
    </source>
</evidence>
<sequence>MRTFKFIVRTVLLLFLLLLSIVSSASSTYEHVALQSADQCDWIGSGGGGRGVRPVYLRCSRGTVLWRYPRGALRVVLSPPVLTGFVSKVRYEFAGAKDTNKRNNSNSNSNENAFRLSGFRTCTKVSGPVRVYLETHGKLRPVYSPRDGKHKAAHRCFHAKKQPAALYIEAEELAAGARHDVRLQYDLELRYFDDRHERTRRYNDDEEEEDCRPCSMNELAKAYCQSDLVARGTVSAVQKQPSLEAAELMLRVTKTLRRIEENESNNEADVVDSYNRKNVRVRVPTACDARHGQGEFVIMAKRRLGDLVLVCAPRLETWVKTVRELETAPCVLRS</sequence>
<evidence type="ECO:0000256" key="2">
    <source>
        <dbReference type="ARBA" id="ARBA00005669"/>
    </source>
</evidence>
<dbReference type="EMBL" id="CAXAJV020001292">
    <property type="protein sequence ID" value="CAL7941151.1"/>
    <property type="molecule type" value="Genomic_DNA"/>
</dbReference>
<evidence type="ECO:0000256" key="1">
    <source>
        <dbReference type="ARBA" id="ARBA00004613"/>
    </source>
</evidence>
<keyword evidence="4 6" id="KW-0732">Signal</keyword>
<keyword evidence="8" id="KW-1185">Reference proteome</keyword>
<keyword evidence="3" id="KW-0964">Secreted</keyword>
<feature type="signal peptide" evidence="6">
    <location>
        <begin position="1"/>
        <end position="27"/>
    </location>
</feature>
<organism evidence="7 8">
    <name type="scientific">Xylocopa violacea</name>
    <name type="common">Violet carpenter bee</name>
    <name type="synonym">Apis violacea</name>
    <dbReference type="NCBI Taxonomy" id="135666"/>
    <lineage>
        <taxon>Eukaryota</taxon>
        <taxon>Metazoa</taxon>
        <taxon>Ecdysozoa</taxon>
        <taxon>Arthropoda</taxon>
        <taxon>Hexapoda</taxon>
        <taxon>Insecta</taxon>
        <taxon>Pterygota</taxon>
        <taxon>Neoptera</taxon>
        <taxon>Endopterygota</taxon>
        <taxon>Hymenoptera</taxon>
        <taxon>Apocrita</taxon>
        <taxon>Aculeata</taxon>
        <taxon>Apoidea</taxon>
        <taxon>Anthophila</taxon>
        <taxon>Apidae</taxon>
        <taxon>Xylocopa</taxon>
        <taxon>Xylocopa</taxon>
    </lineage>
</organism>
<evidence type="ECO:0008006" key="9">
    <source>
        <dbReference type="Google" id="ProtNLM"/>
    </source>
</evidence>
<evidence type="ECO:0000256" key="4">
    <source>
        <dbReference type="ARBA" id="ARBA00022729"/>
    </source>
</evidence>
<dbReference type="InterPro" id="IPR051998">
    <property type="entry name" value="Meteorin-like"/>
</dbReference>
<protein>
    <recommendedName>
        <fullName evidence="9">Meteorin-like protein</fullName>
    </recommendedName>
</protein>
<dbReference type="PANTHER" id="PTHR28593:SF3">
    <property type="entry name" value="METEORIN-LIKE PROTEIN"/>
    <property type="match status" value="1"/>
</dbReference>
<accession>A0ABP1NLN2</accession>
<keyword evidence="5" id="KW-1015">Disulfide bond</keyword>
<dbReference type="PANTHER" id="PTHR28593">
    <property type="entry name" value="METEORIN-LIKE PROTEIN"/>
    <property type="match status" value="1"/>
</dbReference>
<name>A0ABP1NLN2_XYLVO</name>
<comment type="similarity">
    <text evidence="2">Belongs to the meteorin family.</text>
</comment>
<dbReference type="Proteomes" id="UP001642520">
    <property type="component" value="Unassembled WGS sequence"/>
</dbReference>
<evidence type="ECO:0000313" key="7">
    <source>
        <dbReference type="EMBL" id="CAL7941151.1"/>
    </source>
</evidence>
<evidence type="ECO:0000256" key="5">
    <source>
        <dbReference type="ARBA" id="ARBA00023157"/>
    </source>
</evidence>
<evidence type="ECO:0000256" key="3">
    <source>
        <dbReference type="ARBA" id="ARBA00022525"/>
    </source>
</evidence>
<proteinExistence type="inferred from homology"/>
<evidence type="ECO:0000313" key="8">
    <source>
        <dbReference type="Proteomes" id="UP001642520"/>
    </source>
</evidence>